<protein>
    <submittedName>
        <fullName evidence="1">Glycosyl transferase</fullName>
    </submittedName>
</protein>
<evidence type="ECO:0000313" key="2">
    <source>
        <dbReference type="Proteomes" id="UP000230859"/>
    </source>
</evidence>
<dbReference type="PANTHER" id="PTHR12526">
    <property type="entry name" value="GLYCOSYLTRANSFERASE"/>
    <property type="match status" value="1"/>
</dbReference>
<sequence>MRILHINENDLTGGAARSGLVIHTGLKSHGVDSRMLVRIKRTHDPDVQPIVSGYRWWIDRACHFVCDHLSLQYLYCPSSFQLKDHPWVKEADIIQLFNIHGSYFSYRALPSLSHLKPVVWRLSDMWSFTGHCGYSYECERWKTGCGACPHLSAFPPLYFDTSALHWRLKKEVYAKSKMIIVTPSRWMHEKVKQSPLLSHFESCTIPNGIDIETFQAIDKLEARRKLGINAADQKIILFSAHFIHEKRKGFSYLIKALESFEQNELSHLTLMVVGNGAKRQKKDLPCHTITMEHIDDPRQMALIYSAADIFALPTLADNLPNAVLESMACGTPVVAFDSGGIAEVVKHGETGYVVPVMDVTALAKGILTLASQNSARYQMATKCRNQIKSEFSQTTQLNRFMDLYRSILNKIPH</sequence>
<name>A0A2H0LQX6_9BACT</name>
<dbReference type="EMBL" id="PCVY01000028">
    <property type="protein sequence ID" value="PIQ86839.1"/>
    <property type="molecule type" value="Genomic_DNA"/>
</dbReference>
<dbReference type="CDD" id="cd03825">
    <property type="entry name" value="GT4_WcaC-like"/>
    <property type="match status" value="1"/>
</dbReference>
<dbReference type="Gene3D" id="3.40.50.2000">
    <property type="entry name" value="Glycogen Phosphorylase B"/>
    <property type="match status" value="2"/>
</dbReference>
<accession>A0A2H0LQX6</accession>
<dbReference type="Proteomes" id="UP000230859">
    <property type="component" value="Unassembled WGS sequence"/>
</dbReference>
<reference evidence="1 2" key="1">
    <citation type="submission" date="2017-09" db="EMBL/GenBank/DDBJ databases">
        <title>Depth-based differentiation of microbial function through sediment-hosted aquifers and enrichment of novel symbionts in the deep terrestrial subsurface.</title>
        <authorList>
            <person name="Probst A.J."/>
            <person name="Ladd B."/>
            <person name="Jarett J.K."/>
            <person name="Geller-Mcgrath D.E."/>
            <person name="Sieber C.M."/>
            <person name="Emerson J.B."/>
            <person name="Anantharaman K."/>
            <person name="Thomas B.C."/>
            <person name="Malmstrom R."/>
            <person name="Stieglmeier M."/>
            <person name="Klingl A."/>
            <person name="Woyke T."/>
            <person name="Ryan C.M."/>
            <person name="Banfield J.F."/>
        </authorList>
    </citation>
    <scope>NUCLEOTIDE SEQUENCE [LARGE SCALE GENOMIC DNA]</scope>
    <source>
        <strain evidence="1">CG11_big_fil_rev_8_21_14_0_20_45_26</strain>
    </source>
</reference>
<dbReference type="Pfam" id="PF13692">
    <property type="entry name" value="Glyco_trans_1_4"/>
    <property type="match status" value="1"/>
</dbReference>
<comment type="caution">
    <text evidence="1">The sequence shown here is derived from an EMBL/GenBank/DDBJ whole genome shotgun (WGS) entry which is preliminary data.</text>
</comment>
<evidence type="ECO:0000313" key="1">
    <source>
        <dbReference type="EMBL" id="PIQ86839.1"/>
    </source>
</evidence>
<dbReference type="GO" id="GO:0016740">
    <property type="term" value="F:transferase activity"/>
    <property type="evidence" value="ECO:0007669"/>
    <property type="project" value="UniProtKB-KW"/>
</dbReference>
<dbReference type="AlphaFoldDB" id="A0A2H0LQX6"/>
<gene>
    <name evidence="1" type="ORF">COV74_03135</name>
</gene>
<organism evidence="1 2">
    <name type="scientific">Candidatus Abzuiibacterium crystallinum</name>
    <dbReference type="NCBI Taxonomy" id="1974748"/>
    <lineage>
        <taxon>Bacteria</taxon>
        <taxon>Pseudomonadati</taxon>
        <taxon>Candidatus Omnitrophota</taxon>
        <taxon>Candidatus Abzuiibacterium</taxon>
    </lineage>
</organism>
<dbReference type="PANTHER" id="PTHR12526:SF637">
    <property type="entry name" value="GLYCOSYLTRANSFERASE EPSF-RELATED"/>
    <property type="match status" value="1"/>
</dbReference>
<keyword evidence="1" id="KW-0808">Transferase</keyword>
<proteinExistence type="predicted"/>
<dbReference type="SUPFAM" id="SSF53756">
    <property type="entry name" value="UDP-Glycosyltransferase/glycogen phosphorylase"/>
    <property type="match status" value="1"/>
</dbReference>